<keyword evidence="5 8" id="KW-0472">Membrane</keyword>
<evidence type="ECO:0000256" key="6">
    <source>
        <dbReference type="PIRSR" id="PIRSR600175-1"/>
    </source>
</evidence>
<dbReference type="PANTHER" id="PTHR11616">
    <property type="entry name" value="SODIUM/CHLORIDE DEPENDENT TRANSPORTER"/>
    <property type="match status" value="1"/>
</dbReference>
<feature type="transmembrane region" description="Helical" evidence="8">
    <location>
        <begin position="51"/>
        <end position="68"/>
    </location>
</feature>
<dbReference type="Proteomes" id="UP001283361">
    <property type="component" value="Unassembled WGS sequence"/>
</dbReference>
<evidence type="ECO:0000313" key="10">
    <source>
        <dbReference type="Proteomes" id="UP001283361"/>
    </source>
</evidence>
<evidence type="ECO:0000256" key="1">
    <source>
        <dbReference type="ARBA" id="ARBA00004141"/>
    </source>
</evidence>
<keyword evidence="10" id="KW-1185">Reference proteome</keyword>
<dbReference type="GO" id="GO:0046872">
    <property type="term" value="F:metal ion binding"/>
    <property type="evidence" value="ECO:0007669"/>
    <property type="project" value="UniProtKB-KW"/>
</dbReference>
<name>A0AAE1ANM5_9GAST</name>
<evidence type="ECO:0000256" key="8">
    <source>
        <dbReference type="SAM" id="Phobius"/>
    </source>
</evidence>
<dbReference type="SUPFAM" id="SSF161070">
    <property type="entry name" value="SNF-like"/>
    <property type="match status" value="1"/>
</dbReference>
<dbReference type="Pfam" id="PF00209">
    <property type="entry name" value="SNF"/>
    <property type="match status" value="1"/>
</dbReference>
<feature type="binding site" evidence="6">
    <location>
        <position position="66"/>
    </location>
    <ligand>
        <name>Na(+)</name>
        <dbReference type="ChEBI" id="CHEBI:29101"/>
        <label>1</label>
    </ligand>
</feature>
<dbReference type="PANTHER" id="PTHR11616:SF182">
    <property type="entry name" value="TRANSPORTER"/>
    <property type="match status" value="1"/>
</dbReference>
<dbReference type="GO" id="GO:0035725">
    <property type="term" value="P:sodium ion transmembrane transport"/>
    <property type="evidence" value="ECO:0007669"/>
    <property type="project" value="TreeGrafter"/>
</dbReference>
<feature type="compositionally biased region" description="Basic and acidic residues" evidence="7">
    <location>
        <begin position="9"/>
        <end position="24"/>
    </location>
</feature>
<protein>
    <recommendedName>
        <fullName evidence="11">Transporter</fullName>
    </recommendedName>
</protein>
<gene>
    <name evidence="9" type="ORF">RRG08_015886</name>
</gene>
<dbReference type="GO" id="GO:0006865">
    <property type="term" value="P:amino acid transport"/>
    <property type="evidence" value="ECO:0007669"/>
    <property type="project" value="TreeGrafter"/>
</dbReference>
<feature type="transmembrane region" description="Helical" evidence="8">
    <location>
        <begin position="80"/>
        <end position="100"/>
    </location>
</feature>
<evidence type="ECO:0000256" key="7">
    <source>
        <dbReference type="SAM" id="MobiDB-lite"/>
    </source>
</evidence>
<keyword evidence="3 8" id="KW-0812">Transmembrane</keyword>
<dbReference type="EMBL" id="JAWDGP010001540">
    <property type="protein sequence ID" value="KAK3790416.1"/>
    <property type="molecule type" value="Genomic_DNA"/>
</dbReference>
<dbReference type="PROSITE" id="PS50267">
    <property type="entry name" value="NA_NEUROTRAN_SYMP_3"/>
    <property type="match status" value="1"/>
</dbReference>
<accession>A0AAE1ANM5</accession>
<proteinExistence type="predicted"/>
<keyword evidence="6" id="KW-0479">Metal-binding</keyword>
<dbReference type="GO" id="GO:0005886">
    <property type="term" value="C:plasma membrane"/>
    <property type="evidence" value="ECO:0007669"/>
    <property type="project" value="TreeGrafter"/>
</dbReference>
<keyword evidence="4 8" id="KW-1133">Transmembrane helix</keyword>
<evidence type="ECO:0000313" key="9">
    <source>
        <dbReference type="EMBL" id="KAK3790416.1"/>
    </source>
</evidence>
<evidence type="ECO:0000256" key="4">
    <source>
        <dbReference type="ARBA" id="ARBA00022989"/>
    </source>
</evidence>
<keyword evidence="2" id="KW-0813">Transport</keyword>
<evidence type="ECO:0000256" key="2">
    <source>
        <dbReference type="ARBA" id="ARBA00022448"/>
    </source>
</evidence>
<evidence type="ECO:0008006" key="11">
    <source>
        <dbReference type="Google" id="ProtNLM"/>
    </source>
</evidence>
<dbReference type="AlphaFoldDB" id="A0AAE1ANM5"/>
<comment type="subcellular location">
    <subcellularLocation>
        <location evidence="1">Membrane</location>
        <topology evidence="1">Multi-pass membrane protein</topology>
    </subcellularLocation>
</comment>
<evidence type="ECO:0000256" key="3">
    <source>
        <dbReference type="ARBA" id="ARBA00022692"/>
    </source>
</evidence>
<dbReference type="InterPro" id="IPR000175">
    <property type="entry name" value="Na/ntran_symport"/>
</dbReference>
<organism evidence="9 10">
    <name type="scientific">Elysia crispata</name>
    <name type="common">lettuce slug</name>
    <dbReference type="NCBI Taxonomy" id="231223"/>
    <lineage>
        <taxon>Eukaryota</taxon>
        <taxon>Metazoa</taxon>
        <taxon>Spiralia</taxon>
        <taxon>Lophotrochozoa</taxon>
        <taxon>Mollusca</taxon>
        <taxon>Gastropoda</taxon>
        <taxon>Heterobranchia</taxon>
        <taxon>Euthyneura</taxon>
        <taxon>Panpulmonata</taxon>
        <taxon>Sacoglossa</taxon>
        <taxon>Placobranchoidea</taxon>
        <taxon>Plakobranchidae</taxon>
        <taxon>Elysia</taxon>
    </lineage>
</organism>
<feature type="binding site" evidence="6">
    <location>
        <position position="62"/>
    </location>
    <ligand>
        <name>Na(+)</name>
        <dbReference type="ChEBI" id="CHEBI:29101"/>
        <label>1</label>
    </ligand>
</feature>
<sequence length="180" mass="20876">MVDPDTAIDVDRASSHEPKGEKFQDIMNEETDSSGKTTNNSSNRLAWDSRVQYLFMVIAYSVGLSNIWRFPYLTQRHGRGAFLIPYLIMLIIEGMPLLYLELAIGQRMRKSCVAVWNQLNPFLGGLGMASVFCTFIISIYFNFVTTWIYFYIFHSFQVGSSFVNKKTQYSYIPLYKKIRR</sequence>
<reference evidence="9" key="1">
    <citation type="journal article" date="2023" name="G3 (Bethesda)">
        <title>A reference genome for the long-term kleptoplast-retaining sea slug Elysia crispata morphotype clarki.</title>
        <authorList>
            <person name="Eastman K.E."/>
            <person name="Pendleton A.L."/>
            <person name="Shaikh M.A."/>
            <person name="Suttiyut T."/>
            <person name="Ogas R."/>
            <person name="Tomko P."/>
            <person name="Gavelis G."/>
            <person name="Widhalm J.R."/>
            <person name="Wisecaver J.H."/>
        </authorList>
    </citation>
    <scope>NUCLEOTIDE SEQUENCE</scope>
    <source>
        <strain evidence="9">ECLA1</strain>
    </source>
</reference>
<dbReference type="PRINTS" id="PR00176">
    <property type="entry name" value="NANEUSMPORT"/>
</dbReference>
<feature type="region of interest" description="Disordered" evidence="7">
    <location>
        <begin position="1"/>
        <end position="40"/>
    </location>
</feature>
<feature type="transmembrane region" description="Helical" evidence="8">
    <location>
        <begin position="121"/>
        <end position="141"/>
    </location>
</feature>
<comment type="caution">
    <text evidence="9">The sequence shown here is derived from an EMBL/GenBank/DDBJ whole genome shotgun (WGS) entry which is preliminary data.</text>
</comment>
<keyword evidence="6" id="KW-0915">Sodium</keyword>
<evidence type="ECO:0000256" key="5">
    <source>
        <dbReference type="ARBA" id="ARBA00023136"/>
    </source>
</evidence>
<dbReference type="InterPro" id="IPR037272">
    <property type="entry name" value="SNS_sf"/>
</dbReference>